<evidence type="ECO:0000313" key="8">
    <source>
        <dbReference type="Proteomes" id="UP000698028"/>
    </source>
</evidence>
<evidence type="ECO:0000256" key="4">
    <source>
        <dbReference type="SAM" id="SignalP"/>
    </source>
</evidence>
<sequence>MKILSSLFMACALVAASFASAPASAQDSGLPLFGFERPQQETTPTAPTEVPTTQDEPVIVPVEAPQAADYAANEASRVFGSQLFTGAFAREAAADFNADYAINVGDTVNVRLWGGYNYESALTVDAQGNIFLPNVGPIRLLGVRNADLQPVVEQAVSGTFRSNVQVYAALAEAQPVRVFVGGFVNRPGAYAGTSMDSVLHYLDQAGGVDPERGSFLEIEIKRGGMTRARINLYDFLLYGNLPQVQLGNGDVIFVAPRNSMVDVTGMAENPNIFEFIGPEISLSQIAEYARPKPGATHVRVTRNTGTIRNVDYYPLGEAPAIALGNGDQVAFTADKRPGTITVRVEGEHDSPQEFVLPYGSRMGDVLSLIQYTERSAYWNVQLFRVSVKERQAEALETSLLALEKAALTGRSGTAEEARLRAEEAELLLQFVERAREVEPKGRVLIAKSDARDDLLLENGDIIYIPARDGLVLVNGEVMFPNAIAYNDSYDVDDYVRQAGGYTNKASARRVIIAHQDGSFTIAEGKAKRARYINAGDEIMVMPEVDSKGRQIFKELTQILYQVAVSAGVVLGL</sequence>
<dbReference type="Pfam" id="PF02563">
    <property type="entry name" value="Poly_export"/>
    <property type="match status" value="1"/>
</dbReference>
<evidence type="ECO:0000259" key="5">
    <source>
        <dbReference type="Pfam" id="PF02563"/>
    </source>
</evidence>
<feature type="signal peptide" evidence="4">
    <location>
        <begin position="1"/>
        <end position="25"/>
    </location>
</feature>
<evidence type="ECO:0000313" key="7">
    <source>
        <dbReference type="EMBL" id="MBW0143966.1"/>
    </source>
</evidence>
<keyword evidence="2" id="KW-0175">Coiled coil</keyword>
<feature type="chain" id="PRO_5046189773" evidence="4">
    <location>
        <begin position="26"/>
        <end position="572"/>
    </location>
</feature>
<dbReference type="Proteomes" id="UP000698028">
    <property type="component" value="Unassembled WGS sequence"/>
</dbReference>
<proteinExistence type="predicted"/>
<feature type="compositionally biased region" description="Low complexity" evidence="3">
    <location>
        <begin position="36"/>
        <end position="54"/>
    </location>
</feature>
<accession>A0ABS6V3A2</accession>
<evidence type="ECO:0000259" key="6">
    <source>
        <dbReference type="Pfam" id="PF10531"/>
    </source>
</evidence>
<dbReference type="RefSeq" id="WP_218632004.1">
    <property type="nucleotide sequence ID" value="NZ_JAHVAH010000001.1"/>
</dbReference>
<evidence type="ECO:0000256" key="2">
    <source>
        <dbReference type="SAM" id="Coils"/>
    </source>
</evidence>
<feature type="coiled-coil region" evidence="2">
    <location>
        <begin position="385"/>
        <end position="434"/>
    </location>
</feature>
<feature type="domain" description="Polysaccharide export protein N-terminal" evidence="5">
    <location>
        <begin position="97"/>
        <end position="167"/>
    </location>
</feature>
<dbReference type="InterPro" id="IPR049712">
    <property type="entry name" value="Poly_export"/>
</dbReference>
<comment type="caution">
    <text evidence="7">The sequence shown here is derived from an EMBL/GenBank/DDBJ whole genome shotgun (WGS) entry which is preliminary data.</text>
</comment>
<keyword evidence="1 4" id="KW-0732">Signal</keyword>
<dbReference type="PANTHER" id="PTHR33619:SF3">
    <property type="entry name" value="POLYSACCHARIDE EXPORT PROTEIN GFCE-RELATED"/>
    <property type="match status" value="1"/>
</dbReference>
<dbReference type="EMBL" id="JAHVAH010000001">
    <property type="protein sequence ID" value="MBW0143966.1"/>
    <property type="molecule type" value="Genomic_DNA"/>
</dbReference>
<evidence type="ECO:0000256" key="1">
    <source>
        <dbReference type="ARBA" id="ARBA00022729"/>
    </source>
</evidence>
<name>A0ABS6V3A2_9SPHN</name>
<dbReference type="InterPro" id="IPR019554">
    <property type="entry name" value="Soluble_ligand-bd"/>
</dbReference>
<gene>
    <name evidence="7" type="ORF">KTQ36_01490</name>
</gene>
<dbReference type="Pfam" id="PF10531">
    <property type="entry name" value="SLBB"/>
    <property type="match status" value="1"/>
</dbReference>
<keyword evidence="8" id="KW-1185">Reference proteome</keyword>
<feature type="region of interest" description="Disordered" evidence="3">
    <location>
        <begin position="30"/>
        <end position="54"/>
    </location>
</feature>
<reference evidence="7 8" key="1">
    <citation type="submission" date="2021-07" db="EMBL/GenBank/DDBJ databases">
        <title>The draft genome sequence of Sphingomicrobium sp. B8.</title>
        <authorList>
            <person name="Mu L."/>
        </authorList>
    </citation>
    <scope>NUCLEOTIDE SEQUENCE [LARGE SCALE GENOMIC DNA]</scope>
    <source>
        <strain evidence="7 8">B8</strain>
    </source>
</reference>
<dbReference type="InterPro" id="IPR003715">
    <property type="entry name" value="Poly_export_N"/>
</dbReference>
<feature type="domain" description="Soluble ligand binding" evidence="6">
    <location>
        <begin position="471"/>
        <end position="517"/>
    </location>
</feature>
<evidence type="ECO:0000256" key="3">
    <source>
        <dbReference type="SAM" id="MobiDB-lite"/>
    </source>
</evidence>
<protein>
    <submittedName>
        <fullName evidence="7">Polysaccharide export protein</fullName>
    </submittedName>
</protein>
<dbReference type="PANTHER" id="PTHR33619">
    <property type="entry name" value="POLYSACCHARIDE EXPORT PROTEIN GFCE-RELATED"/>
    <property type="match status" value="1"/>
</dbReference>
<organism evidence="7 8">
    <name type="scientific">Sphingomicrobium clamense</name>
    <dbReference type="NCBI Taxonomy" id="2851013"/>
    <lineage>
        <taxon>Bacteria</taxon>
        <taxon>Pseudomonadati</taxon>
        <taxon>Pseudomonadota</taxon>
        <taxon>Alphaproteobacteria</taxon>
        <taxon>Sphingomonadales</taxon>
        <taxon>Sphingomonadaceae</taxon>
        <taxon>Sphingomicrobium</taxon>
    </lineage>
</organism>